<dbReference type="Proteomes" id="UP001476798">
    <property type="component" value="Unassembled WGS sequence"/>
</dbReference>
<evidence type="ECO:0000313" key="1">
    <source>
        <dbReference type="EMBL" id="MEQ2182111.1"/>
    </source>
</evidence>
<organism evidence="1 2">
    <name type="scientific">Goodea atripinnis</name>
    <dbReference type="NCBI Taxonomy" id="208336"/>
    <lineage>
        <taxon>Eukaryota</taxon>
        <taxon>Metazoa</taxon>
        <taxon>Chordata</taxon>
        <taxon>Craniata</taxon>
        <taxon>Vertebrata</taxon>
        <taxon>Euteleostomi</taxon>
        <taxon>Actinopterygii</taxon>
        <taxon>Neopterygii</taxon>
        <taxon>Teleostei</taxon>
        <taxon>Neoteleostei</taxon>
        <taxon>Acanthomorphata</taxon>
        <taxon>Ovalentaria</taxon>
        <taxon>Atherinomorphae</taxon>
        <taxon>Cyprinodontiformes</taxon>
        <taxon>Goodeidae</taxon>
        <taxon>Goodea</taxon>
    </lineage>
</organism>
<gene>
    <name evidence="1" type="ORF">GOODEAATRI_018808</name>
</gene>
<accession>A0ABV0PF61</accession>
<name>A0ABV0PF61_9TELE</name>
<evidence type="ECO:0000313" key="2">
    <source>
        <dbReference type="Proteomes" id="UP001476798"/>
    </source>
</evidence>
<keyword evidence="2" id="KW-1185">Reference proteome</keyword>
<sequence length="143" mass="15873">MKTSRDNFHIFFLQTSDCPPVKDSSAGRPVQQQCPPVPQPGLWNVVLHCHGGDVVLKAADVALESLLLHQCCITEEMIQAHTIIQRPTITGPGCRLDAALPTNIWRTGPNDPCSHLEMDHPRSLWVLFEMLPDIPPDSLDGFM</sequence>
<comment type="caution">
    <text evidence="1">The sequence shown here is derived from an EMBL/GenBank/DDBJ whole genome shotgun (WGS) entry which is preliminary data.</text>
</comment>
<proteinExistence type="predicted"/>
<reference evidence="1 2" key="1">
    <citation type="submission" date="2021-06" db="EMBL/GenBank/DDBJ databases">
        <authorList>
            <person name="Palmer J.M."/>
        </authorList>
    </citation>
    <scope>NUCLEOTIDE SEQUENCE [LARGE SCALE GENOMIC DNA]</scope>
    <source>
        <strain evidence="1 2">GA_2019</strain>
        <tissue evidence="1">Muscle</tissue>
    </source>
</reference>
<dbReference type="EMBL" id="JAHRIO010071590">
    <property type="protein sequence ID" value="MEQ2182111.1"/>
    <property type="molecule type" value="Genomic_DNA"/>
</dbReference>
<protein>
    <submittedName>
        <fullName evidence="1">Uncharacterized protein</fullName>
    </submittedName>
</protein>